<dbReference type="EMBL" id="QTTN01000037">
    <property type="protein sequence ID" value="REE68670.1"/>
    <property type="molecule type" value="Genomic_DNA"/>
</dbReference>
<proteinExistence type="predicted"/>
<evidence type="ECO:0000313" key="1">
    <source>
        <dbReference type="EMBL" id="REE68670.1"/>
    </source>
</evidence>
<accession>A0A3D9QWR1</accession>
<dbReference type="Proteomes" id="UP000256304">
    <property type="component" value="Unassembled WGS sequence"/>
</dbReference>
<protein>
    <submittedName>
        <fullName evidence="1">Uncharacterized protein</fullName>
    </submittedName>
</protein>
<gene>
    <name evidence="1" type="ORF">A8990_1374</name>
</gene>
<dbReference type="AlphaFoldDB" id="A0A3D9QWR1"/>
<name>A0A3D9QWR1_9BACL</name>
<reference evidence="1 2" key="1">
    <citation type="submission" date="2018-08" db="EMBL/GenBank/DDBJ databases">
        <title>Genomic Encyclopedia of Type Strains, Phase III (KMG-III): the genomes of soil and plant-associated and newly described type strains.</title>
        <authorList>
            <person name="Whitman W."/>
        </authorList>
    </citation>
    <scope>NUCLEOTIDE SEQUENCE [LARGE SCALE GENOMIC DNA]</scope>
    <source>
        <strain evidence="1 2">CGMCC 1.10966</strain>
    </source>
</reference>
<comment type="caution">
    <text evidence="1">The sequence shown here is derived from an EMBL/GenBank/DDBJ whole genome shotgun (WGS) entry which is preliminary data.</text>
</comment>
<sequence>MPLTPAIWTGVSFFRLARNVQHNMSGAVTCLAKIVSLRCFVLFEKVAFTPSSFAPSWEG</sequence>
<evidence type="ECO:0000313" key="2">
    <source>
        <dbReference type="Proteomes" id="UP000256304"/>
    </source>
</evidence>
<keyword evidence="2" id="KW-1185">Reference proteome</keyword>
<organism evidence="1 2">
    <name type="scientific">Paenibacillus taihuensis</name>
    <dbReference type="NCBI Taxonomy" id="1156355"/>
    <lineage>
        <taxon>Bacteria</taxon>
        <taxon>Bacillati</taxon>
        <taxon>Bacillota</taxon>
        <taxon>Bacilli</taxon>
        <taxon>Bacillales</taxon>
        <taxon>Paenibacillaceae</taxon>
        <taxon>Paenibacillus</taxon>
    </lineage>
</organism>